<comment type="subcellular location">
    <subcellularLocation>
        <location evidence="1">Membrane</location>
        <topology evidence="1">Multi-pass membrane protein</topology>
    </subcellularLocation>
</comment>
<accession>M1NPA5</accession>
<evidence type="ECO:0000256" key="2">
    <source>
        <dbReference type="ARBA" id="ARBA00022692"/>
    </source>
</evidence>
<keyword evidence="4 5" id="KW-0472">Membrane</keyword>
<dbReference type="KEGG" id="chn:A605_01665"/>
<dbReference type="InterPro" id="IPR043504">
    <property type="entry name" value="Peptidase_S1_PA_chymotrypsin"/>
</dbReference>
<dbReference type="GO" id="GO:0009403">
    <property type="term" value="P:toxin biosynthetic process"/>
    <property type="evidence" value="ECO:0007669"/>
    <property type="project" value="InterPro"/>
</dbReference>
<reference evidence="6 7" key="1">
    <citation type="journal article" date="2012" name="Stand. Genomic Sci.">
        <title>Genome sequence of the halotolerant bacterium Corynebacterium halotolerans type strain YIM 70093(T) (= DSM 44683(T)).</title>
        <authorList>
            <person name="Ruckert C."/>
            <person name="Albersmeier A."/>
            <person name="Al-Dilaimi A."/>
            <person name="Niehaus K."/>
            <person name="Szczepanowski R."/>
            <person name="Kalinowski J."/>
        </authorList>
    </citation>
    <scope>NUCLEOTIDE SEQUENCE [LARGE SCALE GENOMIC DNA]</scope>
    <source>
        <strain evidence="6">YIM 70093</strain>
    </source>
</reference>
<dbReference type="RefSeq" id="WP_015399771.1">
    <property type="nucleotide sequence ID" value="NC_020302.1"/>
</dbReference>
<dbReference type="PANTHER" id="PTHR43019">
    <property type="entry name" value="SERINE ENDOPROTEASE DEGS"/>
    <property type="match status" value="1"/>
</dbReference>
<dbReference type="GO" id="GO:0016020">
    <property type="term" value="C:membrane"/>
    <property type="evidence" value="ECO:0007669"/>
    <property type="project" value="UniProtKB-SubCell"/>
</dbReference>
<dbReference type="Gene3D" id="2.40.10.10">
    <property type="entry name" value="Trypsin-like serine proteases"/>
    <property type="match status" value="2"/>
</dbReference>
<dbReference type="InterPro" id="IPR047680">
    <property type="entry name" value="MarP-like"/>
</dbReference>
<dbReference type="PANTHER" id="PTHR43019:SF23">
    <property type="entry name" value="PROTEASE DO-LIKE 5, CHLOROPLASTIC"/>
    <property type="match status" value="1"/>
</dbReference>
<keyword evidence="3 5" id="KW-1133">Transmembrane helix</keyword>
<dbReference type="Proteomes" id="UP000011723">
    <property type="component" value="Chromosome"/>
</dbReference>
<evidence type="ECO:0008006" key="8">
    <source>
        <dbReference type="Google" id="ProtNLM"/>
    </source>
</evidence>
<dbReference type="InterPro" id="IPR003825">
    <property type="entry name" value="Colicin-V_CvpA"/>
</dbReference>
<sequence length="397" mass="41284">MTPALIVDGIIVVILLLAVAAGWRQGAFASVLSTVGVVAGLILGAALAPLAMQLTDSVALRFLLALGTVILLVGIGNLVGGMIGASVRDRMRMRSSQTIDSAIGSVFAAAATLIVVWLVSIPLATGLSGPPSQGIRDSAILGFVDRNTPPGLDELPTRIAAMLNESGLPPLTSPFEEPSAREVEAPRINVADQELVENLRPSVIHVMGDSQVCRRRLMGSGFVSAPDYVVTNAHVVAGTERVRLDTVLGVKDATVVYYNPDIDIAVLHSPGLELPVLPWATEAGDSGDDALVMGFPDSGPFEASPARIRDQITIAGPDIYASGRVEREAYIVRGSIRQGNSGGPLVNTDGNVLGMVFGASVDQSDTGYALTAGEVQRQIGDYTSLTAPVDTQVCVAG</sequence>
<dbReference type="SUPFAM" id="SSF50494">
    <property type="entry name" value="Trypsin-like serine proteases"/>
    <property type="match status" value="1"/>
</dbReference>
<keyword evidence="7" id="KW-1185">Reference proteome</keyword>
<evidence type="ECO:0000256" key="5">
    <source>
        <dbReference type="SAM" id="Phobius"/>
    </source>
</evidence>
<proteinExistence type="predicted"/>
<dbReference type="AlphaFoldDB" id="M1NPA5"/>
<feature type="transmembrane region" description="Helical" evidence="5">
    <location>
        <begin position="30"/>
        <end position="52"/>
    </location>
</feature>
<protein>
    <recommendedName>
        <fullName evidence="8">Serine protease</fullName>
    </recommendedName>
</protein>
<gene>
    <name evidence="6" type="ORF">A605_01665</name>
</gene>
<dbReference type="STRING" id="1121362.A605_01665"/>
<dbReference type="NCBIfam" id="NF033740">
    <property type="entry name" value="MarP_fam_protase"/>
    <property type="match status" value="1"/>
</dbReference>
<evidence type="ECO:0000313" key="6">
    <source>
        <dbReference type="EMBL" id="AGF71347.1"/>
    </source>
</evidence>
<feature type="transmembrane region" description="Helical" evidence="5">
    <location>
        <begin position="101"/>
        <end position="123"/>
    </location>
</feature>
<name>M1NPA5_9CORY</name>
<dbReference type="Pfam" id="PF02674">
    <property type="entry name" value="Colicin_V"/>
    <property type="match status" value="1"/>
</dbReference>
<dbReference type="PATRIC" id="fig|1121362.3.peg.328"/>
<dbReference type="OrthoDB" id="9766361at2"/>
<feature type="transmembrane region" description="Helical" evidence="5">
    <location>
        <begin position="6"/>
        <end position="23"/>
    </location>
</feature>
<dbReference type="Pfam" id="PF13365">
    <property type="entry name" value="Trypsin_2"/>
    <property type="match status" value="1"/>
</dbReference>
<evidence type="ECO:0000313" key="7">
    <source>
        <dbReference type="Proteomes" id="UP000011723"/>
    </source>
</evidence>
<evidence type="ECO:0000256" key="4">
    <source>
        <dbReference type="ARBA" id="ARBA00023136"/>
    </source>
</evidence>
<keyword evidence="2 5" id="KW-0812">Transmembrane</keyword>
<dbReference type="InterPro" id="IPR009003">
    <property type="entry name" value="Peptidase_S1_PA"/>
</dbReference>
<evidence type="ECO:0000256" key="1">
    <source>
        <dbReference type="ARBA" id="ARBA00004141"/>
    </source>
</evidence>
<dbReference type="EMBL" id="CP003697">
    <property type="protein sequence ID" value="AGF71347.1"/>
    <property type="molecule type" value="Genomic_DNA"/>
</dbReference>
<dbReference type="eggNOG" id="COG0265">
    <property type="taxonomic scope" value="Bacteria"/>
</dbReference>
<feature type="transmembrane region" description="Helical" evidence="5">
    <location>
        <begin position="58"/>
        <end position="80"/>
    </location>
</feature>
<evidence type="ECO:0000256" key="3">
    <source>
        <dbReference type="ARBA" id="ARBA00022989"/>
    </source>
</evidence>
<dbReference type="HOGENOM" id="CLU_043139_0_0_11"/>
<organism evidence="6 7">
    <name type="scientific">Corynebacterium halotolerans YIM 70093 = DSM 44683</name>
    <dbReference type="NCBI Taxonomy" id="1121362"/>
    <lineage>
        <taxon>Bacteria</taxon>
        <taxon>Bacillati</taxon>
        <taxon>Actinomycetota</taxon>
        <taxon>Actinomycetes</taxon>
        <taxon>Mycobacteriales</taxon>
        <taxon>Corynebacteriaceae</taxon>
        <taxon>Corynebacterium</taxon>
    </lineage>
</organism>